<evidence type="ECO:0000256" key="1">
    <source>
        <dbReference type="ARBA" id="ARBA00002076"/>
    </source>
</evidence>
<feature type="active site" description="Charge relay system" evidence="11 12">
    <location>
        <position position="2110"/>
    </location>
</feature>
<dbReference type="SUPFAM" id="SSF52743">
    <property type="entry name" value="Subtilisin-like"/>
    <property type="match status" value="3"/>
</dbReference>
<dbReference type="InterPro" id="IPR010259">
    <property type="entry name" value="S8pro/Inhibitor_I9"/>
</dbReference>
<feature type="domain" description="Inhibitor I9" evidence="16">
    <location>
        <begin position="862"/>
        <end position="938"/>
    </location>
</feature>
<keyword evidence="8 12" id="KW-0378">Hydrolase</keyword>
<evidence type="ECO:0000256" key="8">
    <source>
        <dbReference type="ARBA" id="ARBA00022801"/>
    </source>
</evidence>
<evidence type="ECO:0000313" key="19">
    <source>
        <dbReference type="Proteomes" id="UP000657918"/>
    </source>
</evidence>
<dbReference type="Pfam" id="PF05922">
    <property type="entry name" value="Inhibitor_I9"/>
    <property type="match status" value="3"/>
</dbReference>
<evidence type="ECO:0000256" key="10">
    <source>
        <dbReference type="ARBA" id="ARBA00023180"/>
    </source>
</evidence>
<dbReference type="Pfam" id="PF02225">
    <property type="entry name" value="PA"/>
    <property type="match status" value="3"/>
</dbReference>
<dbReference type="CDD" id="cd04852">
    <property type="entry name" value="Peptidases_S8_3"/>
    <property type="match status" value="3"/>
</dbReference>
<evidence type="ECO:0000256" key="3">
    <source>
        <dbReference type="ARBA" id="ARBA00011073"/>
    </source>
</evidence>
<proteinExistence type="inferred from homology"/>
<evidence type="ECO:0000256" key="9">
    <source>
        <dbReference type="ARBA" id="ARBA00022825"/>
    </source>
</evidence>
<feature type="domain" description="PA" evidence="15">
    <location>
        <begin position="1942"/>
        <end position="2029"/>
    </location>
</feature>
<evidence type="ECO:0000256" key="13">
    <source>
        <dbReference type="SAM" id="SignalP"/>
    </source>
</evidence>
<dbReference type="GO" id="GO:0009610">
    <property type="term" value="P:response to symbiotic fungus"/>
    <property type="evidence" value="ECO:0007669"/>
    <property type="project" value="UniProtKB-ARBA"/>
</dbReference>
<evidence type="ECO:0000256" key="11">
    <source>
        <dbReference type="PIRSR" id="PIRSR615500-1"/>
    </source>
</evidence>
<keyword evidence="19" id="KW-1185">Reference proteome</keyword>
<feature type="domain" description="Peptidase S8/S53" evidence="14">
    <location>
        <begin position="1707"/>
        <end position="2147"/>
    </location>
</feature>
<dbReference type="Gene3D" id="2.60.40.2310">
    <property type="match status" value="3"/>
</dbReference>
<dbReference type="InterPro" id="IPR003137">
    <property type="entry name" value="PA_domain"/>
</dbReference>
<gene>
    <name evidence="18" type="ORF">SADUNF_Sadunf03G0086800</name>
</gene>
<feature type="domain" description="Peptidase S8/S53" evidence="14">
    <location>
        <begin position="157"/>
        <end position="588"/>
    </location>
</feature>
<comment type="similarity">
    <text evidence="3 12">Belongs to the peptidase S8 family.</text>
</comment>
<evidence type="ECO:0000259" key="15">
    <source>
        <dbReference type="Pfam" id="PF02225"/>
    </source>
</evidence>
<dbReference type="Gene3D" id="3.50.30.30">
    <property type="match status" value="3"/>
</dbReference>
<keyword evidence="5" id="KW-0964">Secreted</keyword>
<dbReference type="InterPro" id="IPR037045">
    <property type="entry name" value="S8pro/Inhibitor_I9_sf"/>
</dbReference>
<evidence type="ECO:0000256" key="4">
    <source>
        <dbReference type="ARBA" id="ARBA00022523"/>
    </source>
</evidence>
<feature type="active site" description="Charge relay system" evidence="12">
    <location>
        <position position="550"/>
    </location>
</feature>
<dbReference type="FunFam" id="3.40.50.200:FF:000006">
    <property type="entry name" value="Subtilisin-like protease SBT1.5"/>
    <property type="match status" value="2"/>
</dbReference>
<dbReference type="FunFam" id="3.50.30.30:FF:000005">
    <property type="entry name" value="subtilisin-like protease SBT1.5"/>
    <property type="match status" value="3"/>
</dbReference>
<evidence type="ECO:0000259" key="17">
    <source>
        <dbReference type="Pfam" id="PF17766"/>
    </source>
</evidence>
<accession>A0A835KEP6</accession>
<evidence type="ECO:0000259" key="14">
    <source>
        <dbReference type="Pfam" id="PF00082"/>
    </source>
</evidence>
<dbReference type="InterPro" id="IPR045051">
    <property type="entry name" value="SBT"/>
</dbReference>
<feature type="active site" description="Charge relay system" evidence="12">
    <location>
        <position position="166"/>
    </location>
</feature>
<feature type="domain" description="Subtilisin-like protease fibronectin type-III" evidence="17">
    <location>
        <begin position="664"/>
        <end position="756"/>
    </location>
</feature>
<dbReference type="InterPro" id="IPR000209">
    <property type="entry name" value="Peptidase_S8/S53_dom"/>
</dbReference>
<dbReference type="Pfam" id="PF17766">
    <property type="entry name" value="fn3_6"/>
    <property type="match status" value="3"/>
</dbReference>
<evidence type="ECO:0000256" key="5">
    <source>
        <dbReference type="ARBA" id="ARBA00022525"/>
    </source>
</evidence>
<dbReference type="InterPro" id="IPR023827">
    <property type="entry name" value="Peptidase_S8_Asp-AS"/>
</dbReference>
<feature type="active site" description="Charge relay system" evidence="12">
    <location>
        <position position="1030"/>
    </location>
</feature>
<comment type="caution">
    <text evidence="18">The sequence shown here is derived from an EMBL/GenBank/DDBJ whole genome shotgun (WGS) entry which is preliminary data.</text>
</comment>
<dbReference type="InterPro" id="IPR034197">
    <property type="entry name" value="Peptidases_S8_3"/>
</dbReference>
<dbReference type="GO" id="GO:0009609">
    <property type="term" value="P:response to symbiotic bacterium"/>
    <property type="evidence" value="ECO:0007669"/>
    <property type="project" value="UniProtKB-ARBA"/>
</dbReference>
<dbReference type="Gene3D" id="3.40.50.200">
    <property type="entry name" value="Peptidase S8/S53 domain"/>
    <property type="match status" value="3"/>
</dbReference>
<feature type="active site" description="Charge relay system" evidence="12">
    <location>
        <position position="222"/>
    </location>
</feature>
<dbReference type="GO" id="GO:0004252">
    <property type="term" value="F:serine-type endopeptidase activity"/>
    <property type="evidence" value="ECO:0007669"/>
    <property type="project" value="UniProtKB-UniRule"/>
</dbReference>
<feature type="domain" description="Peptidase S8/S53" evidence="14">
    <location>
        <begin position="964"/>
        <end position="1389"/>
    </location>
</feature>
<keyword evidence="10" id="KW-0325">Glycoprotein</keyword>
<sequence length="2323" mass="246418">MENRRCEIFPTMLATILLTLTFLFSSTRAITDQVVSSSSSSNSMMNHESQLETYIVFLRKSEGMVSAKPEDLDNWYQSFLPAVTTSSFNQQRLIHSYHHVVTGFAAKLTKEEAKAMETKEGFVSAWPQNVLNVKTTHTPNFLGLHQNLGFWNHSNYGKGVIVGVLDTGVTPNHPSFSDEGMPPPPPKWKGKCEFNGTLCNKKLIGARNFYSAGKPPIDGHGHGTHTASTAAGNTVPGASFNEQYNGTAVGIASSAHLAIYQVCSEFGSCSESDILAGMDTAVEDGVDVLSLSLGGPSLPFYEDSIAIGAFGAIQKGIFVSCAAGNSGPSNESLSNEAPWILTVGASTVDRSIRATVMLGNNAQYDGESFYQPKNFSSSLLPLFYAGSNGNESAAFCNPGSLKDVDVRGKVVLCERGGFSGLISKGQEVKDAGGAAMIVMNDEFSGNVTTASLHVLPASHVTYADGLSIKAYINSTSSPMATIVFKGTVFGVPYAPQVALFSSRGPSLASPGILKPDILGPGVRILAAWLHPVENRLNTTTPGFNVISGTSMATPHLSGIAALLKSSHPDWSPAAIKSAIMTTANLTNLGGMPITDQLFVPVDVFGIGSGHVNPTKADDPGLVYDIQPDDYIPYLCGLGYNDTAIGIIVQRTVTCSNSSSIPEAQLNYPSFSIKLGSSPQTYTRTVTNAGPFESSYIAEIIAPRGVDVKVAPGVIQFGGGSSKATYSVTFTRTANVNVPFAQGYLNWVSADHVVRSPGIRIRIMTRPNVKQNLNSEEQSCYLVGPTRHEMSQPDTSSQRLLLFTLSKIKTSTVRRNNRSELLPTMVIVFLVSFISMFSFSQAYSKEGKPPRTSETNQRGNFETYIVFVQKPEGGVSADDLDSWYKSFLPATIPSSNHQERMVYSYRYVATGFAAKLTSEEAKAMEDKDGFLLAKPQKIFSLHTTHSPNFLGLQKNLGFWRNSTYGKGVVIGVLDTGISPDHPSFSDEGVPPPPTKWKGKCNFNGTVCNNKLIGARDFTSSKAAPPFDEEGHGTHTASTAAGNFVNDANVFGNAIGTAVGMAPLAHLAIYKVCTDFGCAESDILAAMDAAVEDGVDVLSLSLGGGSAPFFEDSIAVGAFGATQKGIFVSCSAGNDGPYNGSLSNEAPWILTVGASTIDRSIRADVLLGNSNHFSGESLFQPDSLPYMSLVYAGAHGSQSAAFCAPGSLTDIDVKGKIVLCERGGGIARIDKGQAVKDAGAAAMILMNDKDSGYSTLADAHVLPASHVSYSAGLSIKAYINSTQVPTATIMFLGTKIGDKTAPTVASFSSRGPSLASPGILKPDIIGPGVSILAAWPVSVENKTDTKSTFNIISGTSMSCPHLSGIAALLKSAHPGWSPAAIKSAIMTTADLANLGNQPILDERLLPADILATGAGHVNPPKASDPGLVYDIHPDDYIPYLCGLGRQRHKLHCAAPVESSILEAQLNYPSFSIVYGPNPATQTYTRTVTNVGPPSSSYTAFVDPPPGVNVTVTPNNIIFTNTEQTATYSVTFTATSDSYKDPVAQGYIRWVSDKYSIRSQILKIMAFTTMAFIPSLLLIFMLNLCPEIAQATQHTTKITEKSTLLNYIVHVAKPEGRKLAEFEDLERWYQSFLPVSTASSEKQQRMLYAYQNVMSGFAARLTQEEVKSMEEKDGFLSARPERILHLQTTHTPSFLGLNQELGFWKESNFGNGVIIGVLDGGIFPSHPSFSDEGMPPPPAKWKGRCDFNASDCNNKLIGARSFNIAAKAKKGSEAAEPPVDVDGHGTHTASTAAGAFVRDAEVLGNARGIAVGIAPHAHLAIYKVCFGDPGDDCPESDILAGLDAAVQDGVDVLSLSLGGDSVPFFSDSIAIGSFAAIQKGIFVSCSAGNSGPFNGTLSNEAPWILTVGASTVDRKFVATARLGNGEQIDGESLPQHSNFPSTLSPLVYAGMSGKPNSSLCGEGALEGMNVKGKIVLCERGGGIGRIAKGGEVKNAGGAAMILMNEEADGFSTNADVHVLPATHVSFAAGLKIKAYINSTQTPMATILFKGTLIGDPSSPFVASFSSRGPSLASPGILKPDIIGPGVSILAAWPFPLDNNTNSKSTFNIISGTSMSCPHLSGIAALLKSSHPYWSPAAIKSAIMTTADTLNMEGKPIVDQTLQHADIFATGAGHVNPSRANSPGLVYDIQPDDYIPYLCGLGYADNEVSIIVHDQVKCSEKPSIPEGELNYPSFAVTLGPSQTFTRTVTNVGYVNSAYEVAIISPPGVDVIVKPSKLYFSKMNQKATYSVAFSRTEYGSKTSEFAQGYIVWASAKYTVRSPIAASFK</sequence>
<dbReference type="EMBL" id="JADGMS010000003">
    <property type="protein sequence ID" value="KAF9685753.1"/>
    <property type="molecule type" value="Genomic_DNA"/>
</dbReference>
<evidence type="ECO:0000313" key="18">
    <source>
        <dbReference type="EMBL" id="KAF9685753.1"/>
    </source>
</evidence>
<feature type="domain" description="PA" evidence="15">
    <location>
        <begin position="382"/>
        <end position="468"/>
    </location>
</feature>
<feature type="active site" description="Charge relay system" evidence="12">
    <location>
        <position position="973"/>
    </location>
</feature>
<dbReference type="PROSITE" id="PS00136">
    <property type="entry name" value="SUBTILASE_ASP"/>
    <property type="match status" value="2"/>
</dbReference>
<comment type="function">
    <text evidence="1">Required for arbuscular mycorrhiza (AM) development during AM symbiosis with AM fungi (e.g. Glomeromycota intraradices).</text>
</comment>
<feature type="domain" description="Subtilisin-like protease fibronectin type-III" evidence="17">
    <location>
        <begin position="1462"/>
        <end position="1558"/>
    </location>
</feature>
<dbReference type="InterPro" id="IPR041469">
    <property type="entry name" value="Subtilisin-like_FN3"/>
</dbReference>
<protein>
    <submittedName>
        <fullName evidence="18">Uncharacterized protein</fullName>
    </submittedName>
</protein>
<name>A0A835KEP6_9ROSI</name>
<evidence type="ECO:0000259" key="16">
    <source>
        <dbReference type="Pfam" id="PF05922"/>
    </source>
</evidence>
<feature type="active site" description="Charge relay system" evidence="11 12">
    <location>
        <position position="1781"/>
    </location>
</feature>
<dbReference type="GO" id="GO:0006508">
    <property type="term" value="P:proteolysis"/>
    <property type="evidence" value="ECO:0007669"/>
    <property type="project" value="UniProtKB-KW"/>
</dbReference>
<dbReference type="GO" id="GO:0048046">
    <property type="term" value="C:apoplast"/>
    <property type="evidence" value="ECO:0007669"/>
    <property type="project" value="UniProtKB-SubCell"/>
</dbReference>
<feature type="signal peptide" evidence="13">
    <location>
        <begin position="1"/>
        <end position="29"/>
    </location>
</feature>
<keyword evidence="9 12" id="KW-0720">Serine protease</keyword>
<dbReference type="OrthoDB" id="206201at2759"/>
<keyword evidence="4" id="KW-0052">Apoplast</keyword>
<dbReference type="InterPro" id="IPR046450">
    <property type="entry name" value="PA_dom_sf"/>
</dbReference>
<dbReference type="InterPro" id="IPR015500">
    <property type="entry name" value="Peptidase_S8_subtilisin-rel"/>
</dbReference>
<dbReference type="PROSITE" id="PS51892">
    <property type="entry name" value="SUBTILASE"/>
    <property type="match status" value="3"/>
</dbReference>
<evidence type="ECO:0000256" key="6">
    <source>
        <dbReference type="ARBA" id="ARBA00022670"/>
    </source>
</evidence>
<keyword evidence="6 12" id="KW-0645">Protease</keyword>
<dbReference type="SUPFAM" id="SSF52025">
    <property type="entry name" value="PA domain"/>
    <property type="match status" value="3"/>
</dbReference>
<feature type="chain" id="PRO_5032671976" evidence="13">
    <location>
        <begin position="30"/>
        <end position="2323"/>
    </location>
</feature>
<dbReference type="PRINTS" id="PR00723">
    <property type="entry name" value="SUBTILISIN"/>
</dbReference>
<evidence type="ECO:0000256" key="2">
    <source>
        <dbReference type="ARBA" id="ARBA00004271"/>
    </source>
</evidence>
<dbReference type="InterPro" id="IPR036852">
    <property type="entry name" value="Peptidase_S8/S53_dom_sf"/>
</dbReference>
<dbReference type="Pfam" id="PF00082">
    <property type="entry name" value="Peptidase_S8"/>
    <property type="match status" value="3"/>
</dbReference>
<feature type="active site" description="Charge relay system" evidence="11 12">
    <location>
        <position position="1716"/>
    </location>
</feature>
<feature type="domain" description="PA" evidence="15">
    <location>
        <begin position="1187"/>
        <end position="1273"/>
    </location>
</feature>
<feature type="domain" description="Inhibitor I9" evidence="16">
    <location>
        <begin position="1603"/>
        <end position="1684"/>
    </location>
</feature>
<feature type="domain" description="Inhibitor I9" evidence="16">
    <location>
        <begin position="53"/>
        <end position="131"/>
    </location>
</feature>
<dbReference type="Gene3D" id="3.30.70.80">
    <property type="entry name" value="Peptidase S8 propeptide/proteinase inhibitor I9"/>
    <property type="match status" value="3"/>
</dbReference>
<evidence type="ECO:0000256" key="7">
    <source>
        <dbReference type="ARBA" id="ARBA00022729"/>
    </source>
</evidence>
<comment type="subcellular location">
    <subcellularLocation>
        <location evidence="2">Secreted</location>
        <location evidence="2">Extracellular space</location>
        <location evidence="2">Apoplast</location>
    </subcellularLocation>
</comment>
<evidence type="ECO:0000256" key="12">
    <source>
        <dbReference type="PROSITE-ProRule" id="PRU01240"/>
    </source>
</evidence>
<feature type="active site" description="Charge relay system" evidence="12">
    <location>
        <position position="1354"/>
    </location>
</feature>
<dbReference type="Proteomes" id="UP000657918">
    <property type="component" value="Unassembled WGS sequence"/>
</dbReference>
<keyword evidence="7 13" id="KW-0732">Signal</keyword>
<dbReference type="CDD" id="cd02120">
    <property type="entry name" value="PA_subtilisin_like"/>
    <property type="match status" value="3"/>
</dbReference>
<dbReference type="PANTHER" id="PTHR10795">
    <property type="entry name" value="PROPROTEIN CONVERTASE SUBTILISIN/KEXIN"/>
    <property type="match status" value="1"/>
</dbReference>
<organism evidence="18 19">
    <name type="scientific">Salix dunnii</name>
    <dbReference type="NCBI Taxonomy" id="1413687"/>
    <lineage>
        <taxon>Eukaryota</taxon>
        <taxon>Viridiplantae</taxon>
        <taxon>Streptophyta</taxon>
        <taxon>Embryophyta</taxon>
        <taxon>Tracheophyta</taxon>
        <taxon>Spermatophyta</taxon>
        <taxon>Magnoliopsida</taxon>
        <taxon>eudicotyledons</taxon>
        <taxon>Gunneridae</taxon>
        <taxon>Pentapetalae</taxon>
        <taxon>rosids</taxon>
        <taxon>fabids</taxon>
        <taxon>Malpighiales</taxon>
        <taxon>Salicaceae</taxon>
        <taxon>Saliceae</taxon>
        <taxon>Salix</taxon>
    </lineage>
</organism>
<feature type="domain" description="Subtilisin-like protease fibronectin type-III" evidence="17">
    <location>
        <begin position="2224"/>
        <end position="2319"/>
    </location>
</feature>
<reference evidence="18 19" key="1">
    <citation type="submission" date="2020-10" db="EMBL/GenBank/DDBJ databases">
        <title>Plant Genome Project.</title>
        <authorList>
            <person name="Zhang R.-G."/>
        </authorList>
    </citation>
    <scope>NUCLEOTIDE SEQUENCE [LARGE SCALE GENOMIC DNA]</scope>
    <source>
        <strain evidence="18">FAFU-HL-1</strain>
        <tissue evidence="18">Leaf</tissue>
    </source>
</reference>